<feature type="region of interest" description="Disordered" evidence="1">
    <location>
        <begin position="93"/>
        <end position="116"/>
    </location>
</feature>
<gene>
    <name evidence="3" type="ORF">GOMPHAMPRED_000437</name>
</gene>
<sequence length="265" mass="29768">MRVQYLLGALTTLLSFTLADLTCHDYVPHNWTSSQVRLYIYDSDDYGPGPHPSTLPANLSATSPITLAPKKSSGTVFHMKKCTSKSLGFNSTQQRAYCQPPGGRKKKRELEKRQDDECGTNGGITGACYKILDTYTQIINPATGHCLTWRQLSPVLAHYNLEPCNPNPTNRSQIFRAERIYTYTELSPDVPGTLCDWDPELDIAPQIQIPYSDKYGWFQAWILAADNITLTSQRNHDPNAYYVVGEHHDPLTTYSGKKIDDEAGY</sequence>
<evidence type="ECO:0000313" key="4">
    <source>
        <dbReference type="Proteomes" id="UP000664169"/>
    </source>
</evidence>
<accession>A0A8H3EBU7</accession>
<organism evidence="3 4">
    <name type="scientific">Gomphillus americanus</name>
    <dbReference type="NCBI Taxonomy" id="1940652"/>
    <lineage>
        <taxon>Eukaryota</taxon>
        <taxon>Fungi</taxon>
        <taxon>Dikarya</taxon>
        <taxon>Ascomycota</taxon>
        <taxon>Pezizomycotina</taxon>
        <taxon>Lecanoromycetes</taxon>
        <taxon>OSLEUM clade</taxon>
        <taxon>Ostropomycetidae</taxon>
        <taxon>Ostropales</taxon>
        <taxon>Graphidaceae</taxon>
        <taxon>Gomphilloideae</taxon>
        <taxon>Gomphillus</taxon>
    </lineage>
</organism>
<comment type="caution">
    <text evidence="3">The sequence shown here is derived from an EMBL/GenBank/DDBJ whole genome shotgun (WGS) entry which is preliminary data.</text>
</comment>
<dbReference type="EMBL" id="CAJPDQ010000001">
    <property type="protein sequence ID" value="CAF9903619.1"/>
    <property type="molecule type" value="Genomic_DNA"/>
</dbReference>
<feature type="signal peptide" evidence="2">
    <location>
        <begin position="1"/>
        <end position="19"/>
    </location>
</feature>
<evidence type="ECO:0000256" key="2">
    <source>
        <dbReference type="SAM" id="SignalP"/>
    </source>
</evidence>
<dbReference type="Proteomes" id="UP000664169">
    <property type="component" value="Unassembled WGS sequence"/>
</dbReference>
<feature type="chain" id="PRO_5034223936" evidence="2">
    <location>
        <begin position="20"/>
        <end position="265"/>
    </location>
</feature>
<evidence type="ECO:0000313" key="3">
    <source>
        <dbReference type="EMBL" id="CAF9903619.1"/>
    </source>
</evidence>
<evidence type="ECO:0000256" key="1">
    <source>
        <dbReference type="SAM" id="MobiDB-lite"/>
    </source>
</evidence>
<keyword evidence="4" id="KW-1185">Reference proteome</keyword>
<keyword evidence="2" id="KW-0732">Signal</keyword>
<name>A0A8H3EBU7_9LECA</name>
<protein>
    <submittedName>
        <fullName evidence="3">Uncharacterized protein</fullName>
    </submittedName>
</protein>
<proteinExistence type="predicted"/>
<reference evidence="3" key="1">
    <citation type="submission" date="2021-03" db="EMBL/GenBank/DDBJ databases">
        <authorList>
            <person name="Tagirdzhanova G."/>
        </authorList>
    </citation>
    <scope>NUCLEOTIDE SEQUENCE</scope>
</reference>
<dbReference type="AlphaFoldDB" id="A0A8H3EBU7"/>